<dbReference type="PANTHER" id="PTHR36380:SF1">
    <property type="entry name" value="OS01G0755100 PROTEIN"/>
    <property type="match status" value="1"/>
</dbReference>
<feature type="compositionally biased region" description="Polar residues" evidence="1">
    <location>
        <begin position="324"/>
        <end position="336"/>
    </location>
</feature>
<dbReference type="InterPro" id="IPR038777">
    <property type="entry name" value="At4g18490-like"/>
</dbReference>
<evidence type="ECO:0000256" key="1">
    <source>
        <dbReference type="SAM" id="MobiDB-lite"/>
    </source>
</evidence>
<feature type="compositionally biased region" description="Basic and acidic residues" evidence="1">
    <location>
        <begin position="141"/>
        <end position="154"/>
    </location>
</feature>
<name>A0A2P5XUR3_GOSBA</name>
<accession>A0A2P5XUR3</accession>
<dbReference type="AlphaFoldDB" id="A0A2P5XUR3"/>
<feature type="compositionally biased region" description="Polar residues" evidence="1">
    <location>
        <begin position="1"/>
        <end position="13"/>
    </location>
</feature>
<feature type="region of interest" description="Disordered" evidence="1">
    <location>
        <begin position="474"/>
        <end position="503"/>
    </location>
</feature>
<proteinExistence type="predicted"/>
<dbReference type="Proteomes" id="UP000239757">
    <property type="component" value="Unassembled WGS sequence"/>
</dbReference>
<dbReference type="EMBL" id="KZ664184">
    <property type="protein sequence ID" value="PPS07089.1"/>
    <property type="molecule type" value="Genomic_DNA"/>
</dbReference>
<sequence>MAEPQKATSSAVDSKSKEKKSMLDEEIGKDFLGSWKSMSVKDDALDFSFETTTKGKNKAFNFDKLDIDFNLDDDFGKFSSFKVDMPDLDFSSPAKKDAKAKEKSKEESNSGKQQEKKDRLAFSFNFNELDDFDFDSALNKGEKTSKKNQESKDAELDDFDFDSTLNKGEKTSKKNKECKAAELDDFDFDSTLNIGEKTSKKNQEGKAAASESTEVSKIDQALEDDLITERLPESRDAANSKAETSKGRVEACKSTDNPCSSKAVPAQGPAPEKMDTAQGSRISPETSLDTNAEETYKSSPSPEREVSSELYDQQSLQSSPLDSRNVNNSNPETISDMQAEVCSQGRRTKTSSASEQNVKDNVIINESIQENLHRKNSFPLSETDRDGRKGAGGNIPAEIDDSLLVQDGIVLKGINTAGLSTDNIAAKKYIPNPTPKLPSVSLDRCSEPTDTEQTARKGKEAGAIRSRFFRRLEENRSQLHQPSEIGKEVSSFSGKNNGGMHLSPVYEKREDFGASEAQSVRKLVDYSKLSSQELTKRRSVLQQSENNIGSSSDIRAGFAAGAIQNGAHKLISKSSLQDKAARKGDPVLLRTEKNASKLLTELCKLMWIPCSLQANPPNHTEKTTESSVQKSLNPKLQVPKMHSIQNSMFHSEAHKITKKAPALSCIKSTRSIGPKTDHMSSQKETNSLGNLEQNKDTRGNTSNIVLPVGVAETQTPKFPSLKRKTFQYFLKAVLQESNGDTVLLKSLKRLSQSPTESRNLTESSERVANKEVQNHKNHVEVSTKNVLYDHLTSGSEVAREVNMTESEFASVIENDGKVEKAEAYGKELEDICNMLKKKNEEAKQVLVRAIVNNNNLLMLNHPILKEKISFPILYYLQS</sequence>
<dbReference type="OrthoDB" id="602706at2759"/>
<organism evidence="2 3">
    <name type="scientific">Gossypium barbadense</name>
    <name type="common">Sea Island cotton</name>
    <name type="synonym">Hibiscus barbadensis</name>
    <dbReference type="NCBI Taxonomy" id="3634"/>
    <lineage>
        <taxon>Eukaryota</taxon>
        <taxon>Viridiplantae</taxon>
        <taxon>Streptophyta</taxon>
        <taxon>Embryophyta</taxon>
        <taxon>Tracheophyta</taxon>
        <taxon>Spermatophyta</taxon>
        <taxon>Magnoliopsida</taxon>
        <taxon>eudicotyledons</taxon>
        <taxon>Gunneridae</taxon>
        <taxon>Pentapetalae</taxon>
        <taxon>rosids</taxon>
        <taxon>malvids</taxon>
        <taxon>Malvales</taxon>
        <taxon>Malvaceae</taxon>
        <taxon>Malvoideae</taxon>
        <taxon>Gossypium</taxon>
    </lineage>
</organism>
<feature type="compositionally biased region" description="Polar residues" evidence="1">
    <location>
        <begin position="277"/>
        <end position="290"/>
    </location>
</feature>
<feature type="region of interest" description="Disordered" evidence="1">
    <location>
        <begin position="1"/>
        <end position="22"/>
    </location>
</feature>
<feature type="region of interest" description="Disordered" evidence="1">
    <location>
        <begin position="82"/>
        <end position="118"/>
    </location>
</feature>
<feature type="region of interest" description="Disordered" evidence="1">
    <location>
        <begin position="374"/>
        <end position="396"/>
    </location>
</feature>
<feature type="compositionally biased region" description="Polar residues" evidence="1">
    <location>
        <begin position="682"/>
        <end position="692"/>
    </location>
</feature>
<feature type="compositionally biased region" description="Basic and acidic residues" evidence="1">
    <location>
        <begin position="167"/>
        <end position="182"/>
    </location>
</feature>
<evidence type="ECO:0000313" key="3">
    <source>
        <dbReference type="Proteomes" id="UP000239757"/>
    </source>
</evidence>
<feature type="compositionally biased region" description="Basic and acidic residues" evidence="1">
    <location>
        <begin position="227"/>
        <end position="253"/>
    </location>
</feature>
<protein>
    <submittedName>
        <fullName evidence="2">Uncharacterized protein</fullName>
    </submittedName>
</protein>
<feature type="compositionally biased region" description="Low complexity" evidence="1">
    <location>
        <begin position="308"/>
        <end position="323"/>
    </location>
</feature>
<feature type="region of interest" description="Disordered" evidence="1">
    <location>
        <begin position="435"/>
        <end position="461"/>
    </location>
</feature>
<dbReference type="PANTHER" id="PTHR36380">
    <property type="entry name" value="BNAA03G58330D PROTEIN"/>
    <property type="match status" value="1"/>
</dbReference>
<gene>
    <name evidence="2" type="ORF">GOBAR_AA13548</name>
</gene>
<feature type="region of interest" description="Disordered" evidence="1">
    <location>
        <begin position="141"/>
        <end position="361"/>
    </location>
</feature>
<feature type="compositionally biased region" description="Basic and acidic residues" evidence="1">
    <location>
        <begin position="94"/>
        <end position="118"/>
    </location>
</feature>
<feature type="region of interest" description="Disordered" evidence="1">
    <location>
        <begin position="670"/>
        <end position="700"/>
    </location>
</feature>
<evidence type="ECO:0000313" key="2">
    <source>
        <dbReference type="EMBL" id="PPS07089.1"/>
    </source>
</evidence>
<reference evidence="2 3" key="1">
    <citation type="submission" date="2015-01" db="EMBL/GenBank/DDBJ databases">
        <title>Genome of allotetraploid Gossypium barbadense reveals genomic plasticity and fiber elongation in cotton evolution.</title>
        <authorList>
            <person name="Chen X."/>
            <person name="Liu X."/>
            <person name="Zhao B."/>
            <person name="Zheng H."/>
            <person name="Hu Y."/>
            <person name="Lu G."/>
            <person name="Yang C."/>
            <person name="Chen J."/>
            <person name="Shan C."/>
            <person name="Zhang L."/>
            <person name="Zhou Y."/>
            <person name="Wang L."/>
            <person name="Guo W."/>
            <person name="Bai Y."/>
            <person name="Ruan J."/>
            <person name="Shangguan X."/>
            <person name="Mao Y."/>
            <person name="Jiang J."/>
            <person name="Zhu Y."/>
            <person name="Lei J."/>
            <person name="Kang H."/>
            <person name="Chen S."/>
            <person name="He X."/>
            <person name="Wang R."/>
            <person name="Wang Y."/>
            <person name="Chen J."/>
            <person name="Wang L."/>
            <person name="Yu S."/>
            <person name="Wang B."/>
            <person name="Wei J."/>
            <person name="Song S."/>
            <person name="Lu X."/>
            <person name="Gao Z."/>
            <person name="Gu W."/>
            <person name="Deng X."/>
            <person name="Ma D."/>
            <person name="Wang S."/>
            <person name="Liang W."/>
            <person name="Fang L."/>
            <person name="Cai C."/>
            <person name="Zhu X."/>
            <person name="Zhou B."/>
            <person name="Zhang Y."/>
            <person name="Chen Z."/>
            <person name="Xu S."/>
            <person name="Zhu R."/>
            <person name="Wang S."/>
            <person name="Zhang T."/>
            <person name="Zhao G."/>
        </authorList>
    </citation>
    <scope>NUCLEOTIDE SEQUENCE [LARGE SCALE GENOMIC DNA]</scope>
    <source>
        <strain evidence="3">cv. Xinhai21</strain>
        <tissue evidence="2">Leaf</tissue>
    </source>
</reference>